<comment type="subcellular location">
    <subcellularLocation>
        <location evidence="1">Cell membrane</location>
        <topology evidence="1">Multi-pass membrane protein</topology>
    </subcellularLocation>
</comment>
<dbReference type="EMBL" id="JACBYQ010000002">
    <property type="protein sequence ID" value="NYE95694.1"/>
    <property type="molecule type" value="Genomic_DNA"/>
</dbReference>
<evidence type="ECO:0000313" key="10">
    <source>
        <dbReference type="Proteomes" id="UP000521748"/>
    </source>
</evidence>
<evidence type="ECO:0000256" key="1">
    <source>
        <dbReference type="ARBA" id="ARBA00004651"/>
    </source>
</evidence>
<dbReference type="Proteomes" id="UP000521748">
    <property type="component" value="Unassembled WGS sequence"/>
</dbReference>
<dbReference type="PANTHER" id="PTHR34702:SF1">
    <property type="entry name" value="NA(+)_H(+) ANTIPORTER SUBUNIT F"/>
    <property type="match status" value="1"/>
</dbReference>
<keyword evidence="5 8" id="KW-0812">Transmembrane</keyword>
<keyword evidence="3" id="KW-0813">Transport</keyword>
<keyword evidence="10" id="KW-1185">Reference proteome</keyword>
<dbReference type="GO" id="GO:0005886">
    <property type="term" value="C:plasma membrane"/>
    <property type="evidence" value="ECO:0007669"/>
    <property type="project" value="UniProtKB-SubCell"/>
</dbReference>
<evidence type="ECO:0000256" key="8">
    <source>
        <dbReference type="SAM" id="Phobius"/>
    </source>
</evidence>
<evidence type="ECO:0000256" key="3">
    <source>
        <dbReference type="ARBA" id="ARBA00022448"/>
    </source>
</evidence>
<evidence type="ECO:0000256" key="5">
    <source>
        <dbReference type="ARBA" id="ARBA00022692"/>
    </source>
</evidence>
<feature type="transmembrane region" description="Helical" evidence="8">
    <location>
        <begin position="6"/>
        <end position="29"/>
    </location>
</feature>
<comment type="similarity">
    <text evidence="2">Belongs to the CPA3 antiporters (TC 2.A.63) subunit F family.</text>
</comment>
<sequence length="95" mass="9998">MTIFGLPLMTFVLIVVGVVLSLAALGAIYRIAVGPSLLDRVLAADVLLAIFSAALATDMAVNRNLNNLPLLVALTVIGFIGSVTVARYVSDRRKS</sequence>
<dbReference type="AlphaFoldDB" id="A0A7Y9LU72"/>
<dbReference type="Pfam" id="PF04066">
    <property type="entry name" value="MrpF_PhaF"/>
    <property type="match status" value="1"/>
</dbReference>
<accession>A0A7Y9LU72</accession>
<organism evidence="9 10">
    <name type="scientific">Psychromicrobium silvestre</name>
    <dbReference type="NCBI Taxonomy" id="1645614"/>
    <lineage>
        <taxon>Bacteria</taxon>
        <taxon>Bacillati</taxon>
        <taxon>Actinomycetota</taxon>
        <taxon>Actinomycetes</taxon>
        <taxon>Micrococcales</taxon>
        <taxon>Micrococcaceae</taxon>
        <taxon>Psychromicrobium</taxon>
    </lineage>
</organism>
<comment type="caution">
    <text evidence="9">The sequence shown here is derived from an EMBL/GenBank/DDBJ whole genome shotgun (WGS) entry which is preliminary data.</text>
</comment>
<feature type="transmembrane region" description="Helical" evidence="8">
    <location>
        <begin position="67"/>
        <end position="89"/>
    </location>
</feature>
<evidence type="ECO:0000313" key="9">
    <source>
        <dbReference type="EMBL" id="NYE95694.1"/>
    </source>
</evidence>
<evidence type="ECO:0000256" key="4">
    <source>
        <dbReference type="ARBA" id="ARBA00022475"/>
    </source>
</evidence>
<dbReference type="PANTHER" id="PTHR34702">
    <property type="entry name" value="NA(+)/H(+) ANTIPORTER SUBUNIT F1"/>
    <property type="match status" value="1"/>
</dbReference>
<keyword evidence="4" id="KW-1003">Cell membrane</keyword>
<evidence type="ECO:0000256" key="6">
    <source>
        <dbReference type="ARBA" id="ARBA00022989"/>
    </source>
</evidence>
<reference evidence="9 10" key="1">
    <citation type="submission" date="2020-07" db="EMBL/GenBank/DDBJ databases">
        <title>Sequencing the genomes of 1000 actinobacteria strains.</title>
        <authorList>
            <person name="Klenk H.-P."/>
        </authorList>
    </citation>
    <scope>NUCLEOTIDE SEQUENCE [LARGE SCALE GENOMIC DNA]</scope>
    <source>
        <strain evidence="9 10">DSM 102047</strain>
    </source>
</reference>
<evidence type="ECO:0000256" key="7">
    <source>
        <dbReference type="ARBA" id="ARBA00023136"/>
    </source>
</evidence>
<keyword evidence="7 8" id="KW-0472">Membrane</keyword>
<dbReference type="GO" id="GO:0015385">
    <property type="term" value="F:sodium:proton antiporter activity"/>
    <property type="evidence" value="ECO:0007669"/>
    <property type="project" value="TreeGrafter"/>
</dbReference>
<dbReference type="InterPro" id="IPR007208">
    <property type="entry name" value="MrpF/PhaF-like"/>
</dbReference>
<proteinExistence type="inferred from homology"/>
<gene>
    <name evidence="9" type="ORF">FHU41_001944</name>
</gene>
<name>A0A7Y9LU72_9MICC</name>
<keyword evidence="6 8" id="KW-1133">Transmembrane helix</keyword>
<protein>
    <submittedName>
        <fullName evidence="9">Multicomponent Na+:H+ antiporter subunit F</fullName>
    </submittedName>
</protein>
<evidence type="ECO:0000256" key="2">
    <source>
        <dbReference type="ARBA" id="ARBA00009212"/>
    </source>
</evidence>